<reference evidence="8 9" key="1">
    <citation type="submission" date="2021-09" db="EMBL/GenBank/DDBJ databases">
        <title>Genome sequencing and assembly of Chryseobacterium sp. RG1.</title>
        <authorList>
            <person name="Chhetri G."/>
        </authorList>
    </citation>
    <scope>NUCLEOTIDE SEQUENCE [LARGE SCALE GENOMIC DNA]</scope>
    <source>
        <strain evidence="8 9">RG1</strain>
    </source>
</reference>
<evidence type="ECO:0000256" key="5">
    <source>
        <dbReference type="ARBA" id="ARBA00023295"/>
    </source>
</evidence>
<dbReference type="Pfam" id="PF04616">
    <property type="entry name" value="Glyco_hydro_43"/>
    <property type="match status" value="1"/>
</dbReference>
<organism evidence="8 9">
    <name type="scientific">Chryseobacterium tagetis</name>
    <dbReference type="NCBI Taxonomy" id="2801334"/>
    <lineage>
        <taxon>Bacteria</taxon>
        <taxon>Pseudomonadati</taxon>
        <taxon>Bacteroidota</taxon>
        <taxon>Flavobacteriia</taxon>
        <taxon>Flavobacteriales</taxon>
        <taxon>Weeksellaceae</taxon>
        <taxon>Chryseobacterium group</taxon>
        <taxon>Chryseobacterium</taxon>
    </lineage>
</organism>
<name>A0ABS7ZV14_9FLAO</name>
<dbReference type="SUPFAM" id="SSF75005">
    <property type="entry name" value="Arabinanase/levansucrase/invertase"/>
    <property type="match status" value="1"/>
</dbReference>
<dbReference type="PANTHER" id="PTHR43772:SF2">
    <property type="entry name" value="PUTATIVE (AFU_ORTHOLOGUE AFUA_2G04480)-RELATED"/>
    <property type="match status" value="1"/>
</dbReference>
<accession>A0ABS7ZV14</accession>
<dbReference type="Gene3D" id="2.115.10.20">
    <property type="entry name" value="Glycosyl hydrolase domain, family 43"/>
    <property type="match status" value="1"/>
</dbReference>
<evidence type="ECO:0000256" key="2">
    <source>
        <dbReference type="ARBA" id="ARBA00022651"/>
    </source>
</evidence>
<evidence type="ECO:0000313" key="9">
    <source>
        <dbReference type="Proteomes" id="UP000618240"/>
    </source>
</evidence>
<proteinExistence type="inferred from homology"/>
<dbReference type="InterPro" id="IPR052176">
    <property type="entry name" value="Glycosyl_Hydrlase_43_Enz"/>
</dbReference>
<gene>
    <name evidence="8" type="ORF">JI747_000230</name>
</gene>
<dbReference type="Proteomes" id="UP000618240">
    <property type="component" value="Unassembled WGS sequence"/>
</dbReference>
<keyword evidence="9" id="KW-1185">Reference proteome</keyword>
<dbReference type="CDD" id="cd18619">
    <property type="entry name" value="GH43_CoXyl43_like"/>
    <property type="match status" value="1"/>
</dbReference>
<keyword evidence="8" id="KW-0808">Transferase</keyword>
<keyword evidence="2" id="KW-0858">Xylan degradation</keyword>
<comment type="similarity">
    <text evidence="1 6">Belongs to the glycosyl hydrolase 43 family.</text>
</comment>
<protein>
    <submittedName>
        <fullName evidence="8">Glycoside hydrolase family 43 protein</fullName>
    </submittedName>
</protein>
<evidence type="ECO:0000256" key="7">
    <source>
        <dbReference type="SAM" id="SignalP"/>
    </source>
</evidence>
<feature type="chain" id="PRO_5047409619" evidence="7">
    <location>
        <begin position="17"/>
        <end position="338"/>
    </location>
</feature>
<dbReference type="RefSeq" id="WP_225685441.1">
    <property type="nucleotide sequence ID" value="NZ_JAERSE020000001.1"/>
</dbReference>
<keyword evidence="3 6" id="KW-0378">Hydrolase</keyword>
<dbReference type="InterPro" id="IPR023296">
    <property type="entry name" value="Glyco_hydro_beta-prop_sf"/>
</dbReference>
<keyword evidence="2" id="KW-0624">Polysaccharide degradation</keyword>
<sequence>MKKAFLLLLFTQAVFAQQNPRYLFEDLYFADPSIHVFNNKIYIYPSHDIDTEVKDPTNGGHYNMKDYHVLSMDNIQQEKAKDLGAVLRLKDIPWADKQLWAPDIAENNGKYYFYFPAKDKEGNFKIGVATSNTPEGPFKAEKNPIKGSYSIDPAVLKDNDKYYIYFGGLKGGQLEKYRNNKSLSEAKEPNDQENTLSPKIALLNKDMLEFAEEPKDIQILDENGKPLKAGDHERRFFEGVWIHTYNNQYYLSYSTGDTHKLVYAIGHSPYGPFTFQGEILSPVVGWTTHHSIVEINKKWYLFYHDSKPSGGKNHLRSIKVREFQYDQKGHIQPMNGQD</sequence>
<evidence type="ECO:0000256" key="6">
    <source>
        <dbReference type="RuleBase" id="RU361187"/>
    </source>
</evidence>
<dbReference type="EMBL" id="JAERSE020000001">
    <property type="protein sequence ID" value="MCA6065579.1"/>
    <property type="molecule type" value="Genomic_DNA"/>
</dbReference>
<keyword evidence="5 6" id="KW-0326">Glycosidase</keyword>
<comment type="caution">
    <text evidence="8">The sequence shown here is derived from an EMBL/GenBank/DDBJ whole genome shotgun (WGS) entry which is preliminary data.</text>
</comment>
<feature type="signal peptide" evidence="7">
    <location>
        <begin position="1"/>
        <end position="16"/>
    </location>
</feature>
<evidence type="ECO:0000256" key="4">
    <source>
        <dbReference type="ARBA" id="ARBA00023277"/>
    </source>
</evidence>
<dbReference type="GO" id="GO:0016787">
    <property type="term" value="F:hydrolase activity"/>
    <property type="evidence" value="ECO:0007669"/>
    <property type="project" value="UniProtKB-KW"/>
</dbReference>
<keyword evidence="7" id="KW-0732">Signal</keyword>
<evidence type="ECO:0000313" key="8">
    <source>
        <dbReference type="EMBL" id="MCA6065579.1"/>
    </source>
</evidence>
<keyword evidence="4" id="KW-0119">Carbohydrate metabolism</keyword>
<dbReference type="PANTHER" id="PTHR43772">
    <property type="entry name" value="ENDO-1,4-BETA-XYLANASE"/>
    <property type="match status" value="1"/>
</dbReference>
<evidence type="ECO:0000256" key="1">
    <source>
        <dbReference type="ARBA" id="ARBA00009865"/>
    </source>
</evidence>
<evidence type="ECO:0000256" key="3">
    <source>
        <dbReference type="ARBA" id="ARBA00022801"/>
    </source>
</evidence>
<dbReference type="GO" id="GO:0016740">
    <property type="term" value="F:transferase activity"/>
    <property type="evidence" value="ECO:0007669"/>
    <property type="project" value="UniProtKB-KW"/>
</dbReference>
<dbReference type="InterPro" id="IPR006710">
    <property type="entry name" value="Glyco_hydro_43"/>
</dbReference>